<dbReference type="AlphaFoldDB" id="A0A1D3CW36"/>
<protein>
    <submittedName>
        <fullName evidence="2">Uncharacterized protein</fullName>
    </submittedName>
</protein>
<dbReference type="EMBL" id="JROU02001724">
    <property type="protein sequence ID" value="OEH75425.1"/>
    <property type="molecule type" value="Genomic_DNA"/>
</dbReference>
<reference evidence="2 3" key="1">
    <citation type="journal article" date="2016" name="BMC Genomics">
        <title>Comparative genomics reveals Cyclospora cayetanensis possesses coccidia-like metabolism and invasion components but unique surface antigens.</title>
        <authorList>
            <person name="Liu S."/>
            <person name="Wang L."/>
            <person name="Zheng H."/>
            <person name="Xu Z."/>
            <person name="Roellig D.M."/>
            <person name="Li N."/>
            <person name="Frace M.A."/>
            <person name="Tang K."/>
            <person name="Arrowood M.J."/>
            <person name="Moss D.M."/>
            <person name="Zhang L."/>
            <person name="Feng Y."/>
            <person name="Xiao L."/>
        </authorList>
    </citation>
    <scope>NUCLEOTIDE SEQUENCE [LARGE SCALE GENOMIC DNA]</scope>
    <source>
        <strain evidence="2 3">CHN_HEN01</strain>
    </source>
</reference>
<evidence type="ECO:0000313" key="3">
    <source>
        <dbReference type="Proteomes" id="UP000095192"/>
    </source>
</evidence>
<keyword evidence="1" id="KW-1133">Transmembrane helix</keyword>
<dbReference type="InParanoid" id="A0A1D3CW36"/>
<feature type="transmembrane region" description="Helical" evidence="1">
    <location>
        <begin position="77"/>
        <end position="97"/>
    </location>
</feature>
<keyword evidence="1" id="KW-0812">Transmembrane</keyword>
<organism evidence="2 3">
    <name type="scientific">Cyclospora cayetanensis</name>
    <dbReference type="NCBI Taxonomy" id="88456"/>
    <lineage>
        <taxon>Eukaryota</taxon>
        <taxon>Sar</taxon>
        <taxon>Alveolata</taxon>
        <taxon>Apicomplexa</taxon>
        <taxon>Conoidasida</taxon>
        <taxon>Coccidia</taxon>
        <taxon>Eucoccidiorida</taxon>
        <taxon>Eimeriorina</taxon>
        <taxon>Eimeriidae</taxon>
        <taxon>Cyclospora</taxon>
    </lineage>
</organism>
<comment type="caution">
    <text evidence="2">The sequence shown here is derived from an EMBL/GenBank/DDBJ whole genome shotgun (WGS) entry which is preliminary data.</text>
</comment>
<sequence>MISALHHMWARCCTKSISLTPGTLFALPPDKAEAILKSVETPVDFSQQMTKDIDPALIRFTESGLLYPSTPPADEHIFAIFTLGFFFAIVEPLMVLLRCHSK</sequence>
<evidence type="ECO:0000256" key="1">
    <source>
        <dbReference type="SAM" id="Phobius"/>
    </source>
</evidence>
<dbReference type="Proteomes" id="UP000095192">
    <property type="component" value="Unassembled WGS sequence"/>
</dbReference>
<proteinExistence type="predicted"/>
<keyword evidence="3" id="KW-1185">Reference proteome</keyword>
<gene>
    <name evidence="2" type="ORF">cyc_04808</name>
</gene>
<name>A0A1D3CW36_9EIME</name>
<evidence type="ECO:0000313" key="2">
    <source>
        <dbReference type="EMBL" id="OEH75425.1"/>
    </source>
</evidence>
<keyword evidence="1" id="KW-0472">Membrane</keyword>
<dbReference type="VEuPathDB" id="ToxoDB:cyc_04808"/>
<accession>A0A1D3CW36</accession>